<dbReference type="SUPFAM" id="SSF55729">
    <property type="entry name" value="Acyl-CoA N-acyltransferases (Nat)"/>
    <property type="match status" value="1"/>
</dbReference>
<sequence>MVQIRTYQPQDADAIADLYHAAVHAIDPTVYSKEQQEAWAPTPPDKVFWKERLAQKQPFVAWREGRIVGFMELEADGHIDCAYTHPAFQGQGVAAALYAHLEANARQAAMARLYVEASHLIRPFFERRGFHCVQTNQVRRGTVSLTNFTLEKPLSEPSR</sequence>
<dbReference type="Pfam" id="PF13673">
    <property type="entry name" value="Acetyltransf_10"/>
    <property type="match status" value="1"/>
</dbReference>
<keyword evidence="3" id="KW-1185">Reference proteome</keyword>
<dbReference type="InterPro" id="IPR000182">
    <property type="entry name" value="GNAT_dom"/>
</dbReference>
<evidence type="ECO:0000313" key="2">
    <source>
        <dbReference type="EMBL" id="QAB15057.1"/>
    </source>
</evidence>
<dbReference type="GO" id="GO:0016747">
    <property type="term" value="F:acyltransferase activity, transferring groups other than amino-acyl groups"/>
    <property type="evidence" value="ECO:0007669"/>
    <property type="project" value="InterPro"/>
</dbReference>
<proteinExistence type="predicted"/>
<gene>
    <name evidence="2" type="ORF">EPV75_04910</name>
</gene>
<accession>A0A410H2B1</accession>
<dbReference type="InterPro" id="IPR016181">
    <property type="entry name" value="Acyl_CoA_acyltransferase"/>
</dbReference>
<feature type="domain" description="N-acetyltransferase" evidence="1">
    <location>
        <begin position="2"/>
        <end position="155"/>
    </location>
</feature>
<dbReference type="RefSeq" id="WP_128384655.1">
    <property type="nucleotide sequence ID" value="NZ_CP035033.1"/>
</dbReference>
<name>A0A410H2B1_9GAMM</name>
<dbReference type="PANTHER" id="PTHR43451:SF1">
    <property type="entry name" value="ACETYLTRANSFERASE"/>
    <property type="match status" value="1"/>
</dbReference>
<dbReference type="Gene3D" id="3.40.630.30">
    <property type="match status" value="1"/>
</dbReference>
<keyword evidence="2" id="KW-0808">Transferase</keyword>
<dbReference type="EMBL" id="CP035033">
    <property type="protein sequence ID" value="QAB15057.1"/>
    <property type="molecule type" value="Genomic_DNA"/>
</dbReference>
<dbReference type="CDD" id="cd04301">
    <property type="entry name" value="NAT_SF"/>
    <property type="match status" value="1"/>
</dbReference>
<dbReference type="KEGG" id="htr:EPV75_04910"/>
<dbReference type="AlphaFoldDB" id="A0A410H2B1"/>
<evidence type="ECO:0000259" key="1">
    <source>
        <dbReference type="PROSITE" id="PS51186"/>
    </source>
</evidence>
<dbReference type="PROSITE" id="PS51186">
    <property type="entry name" value="GNAT"/>
    <property type="match status" value="1"/>
</dbReference>
<evidence type="ECO:0000313" key="3">
    <source>
        <dbReference type="Proteomes" id="UP000285478"/>
    </source>
</evidence>
<reference evidence="2 3" key="1">
    <citation type="journal article" date="2018" name="Environ. Microbiol.">
        <title>Genomes of ubiquitous marine and hypersaline Hydrogenovibrio, Thiomicrorhabdus and Thiomicrospira spp. encode a diversity of mechanisms to sustain chemolithoautotrophy in heterogeneous environments.</title>
        <authorList>
            <person name="Scott K.M."/>
            <person name="Williams J."/>
            <person name="Porter C.M.B."/>
            <person name="Russel S."/>
            <person name="Harmer T.L."/>
            <person name="Paul J.H."/>
            <person name="Antonen K.M."/>
            <person name="Bridges M.K."/>
            <person name="Camper G.J."/>
            <person name="Campla C.K."/>
            <person name="Casella L.G."/>
            <person name="Chase E."/>
            <person name="Conrad J.W."/>
            <person name="Cruz M.C."/>
            <person name="Dunlap D.S."/>
            <person name="Duran L."/>
            <person name="Fahsbender E.M."/>
            <person name="Goldsmith D.B."/>
            <person name="Keeley R.F."/>
            <person name="Kondoff M.R."/>
            <person name="Kussy B.I."/>
            <person name="Lane M.K."/>
            <person name="Lawler S."/>
            <person name="Leigh B.A."/>
            <person name="Lewis C."/>
            <person name="Lostal L.M."/>
            <person name="Marking D."/>
            <person name="Mancera P.A."/>
            <person name="McClenthan E.C."/>
            <person name="McIntyre E.A."/>
            <person name="Mine J.A."/>
            <person name="Modi S."/>
            <person name="Moore B.D."/>
            <person name="Morgan W.A."/>
            <person name="Nelson K.M."/>
            <person name="Nguyen K.N."/>
            <person name="Ogburn N."/>
            <person name="Parrino D.G."/>
            <person name="Pedapudi A.D."/>
            <person name="Pelham R.P."/>
            <person name="Preece A.M."/>
            <person name="Rampersad E.A."/>
            <person name="Richardson J.C."/>
            <person name="Rodgers C.M."/>
            <person name="Schaffer B.L."/>
            <person name="Sheridan N.E."/>
            <person name="Solone M.R."/>
            <person name="Staley Z.R."/>
            <person name="Tabuchi M."/>
            <person name="Waide R.J."/>
            <person name="Wanjugi P.W."/>
            <person name="Young S."/>
            <person name="Clum A."/>
            <person name="Daum C."/>
            <person name="Huntemann M."/>
            <person name="Ivanova N."/>
            <person name="Kyrpides N."/>
            <person name="Mikhailova N."/>
            <person name="Palaniappan K."/>
            <person name="Pillay M."/>
            <person name="Reddy T.B.K."/>
            <person name="Shapiro N."/>
            <person name="Stamatis D."/>
            <person name="Varghese N."/>
            <person name="Woyke T."/>
            <person name="Boden R."/>
            <person name="Freyermuth S.K."/>
            <person name="Kerfeld C.A."/>
        </authorList>
    </citation>
    <scope>NUCLEOTIDE SEQUENCE [LARGE SCALE GENOMIC DNA]</scope>
    <source>
        <strain evidence="2 3">JR-2</strain>
    </source>
</reference>
<dbReference type="InterPro" id="IPR052564">
    <property type="entry name" value="N-acetyltrans/Recomb-assoc"/>
</dbReference>
<dbReference type="Proteomes" id="UP000285478">
    <property type="component" value="Chromosome"/>
</dbReference>
<organism evidence="2 3">
    <name type="scientific">Hydrogenovibrio thermophilus</name>
    <dbReference type="NCBI Taxonomy" id="265883"/>
    <lineage>
        <taxon>Bacteria</taxon>
        <taxon>Pseudomonadati</taxon>
        <taxon>Pseudomonadota</taxon>
        <taxon>Gammaproteobacteria</taxon>
        <taxon>Thiotrichales</taxon>
        <taxon>Piscirickettsiaceae</taxon>
        <taxon>Hydrogenovibrio</taxon>
    </lineage>
</organism>
<dbReference type="PANTHER" id="PTHR43451">
    <property type="entry name" value="ACETYLTRANSFERASE (GNAT) FAMILY PROTEIN"/>
    <property type="match status" value="1"/>
</dbReference>
<protein>
    <submittedName>
        <fullName evidence="2">GNAT family N-acetyltransferase</fullName>
    </submittedName>
</protein>